<keyword evidence="5" id="KW-0378">Hydrolase</keyword>
<feature type="chain" id="PRO_5045732525" evidence="8">
    <location>
        <begin position="24"/>
        <end position="369"/>
    </location>
</feature>
<reference evidence="12" key="1">
    <citation type="journal article" date="2019" name="Int. J. Syst. Evol. Microbiol.">
        <title>The Global Catalogue of Microorganisms (GCM) 10K type strain sequencing project: providing services to taxonomists for standard genome sequencing and annotation.</title>
        <authorList>
            <consortium name="The Broad Institute Genomics Platform"/>
            <consortium name="The Broad Institute Genome Sequencing Center for Infectious Disease"/>
            <person name="Wu L."/>
            <person name="Ma J."/>
        </authorList>
    </citation>
    <scope>NUCLEOTIDE SEQUENCE [LARGE SCALE GENOMIC DNA]</scope>
    <source>
        <strain evidence="12">JCM 30234</strain>
    </source>
</reference>
<dbReference type="EMBL" id="JBHTGR010000040">
    <property type="protein sequence ID" value="MFC7747542.1"/>
    <property type="molecule type" value="Genomic_DNA"/>
</dbReference>
<evidence type="ECO:0000256" key="2">
    <source>
        <dbReference type="ARBA" id="ARBA00022670"/>
    </source>
</evidence>
<evidence type="ECO:0000256" key="4">
    <source>
        <dbReference type="ARBA" id="ARBA00022737"/>
    </source>
</evidence>
<feature type="region of interest" description="Disordered" evidence="7">
    <location>
        <begin position="216"/>
        <end position="247"/>
    </location>
</feature>
<accession>A0ABW2UYW2</accession>
<dbReference type="PANTHER" id="PTHR47053:SF1">
    <property type="entry name" value="MUREIN DD-ENDOPEPTIDASE MEPH-RELATED"/>
    <property type="match status" value="1"/>
</dbReference>
<evidence type="ECO:0000259" key="10">
    <source>
        <dbReference type="PROSITE" id="PS51935"/>
    </source>
</evidence>
<sequence length="369" mass="38947">MANKKILMSVAASAAIAATIYSADDAEAASYKVKSGDTLWAIAQQLDTNVGQLKSVNDLSGSTIYPSQVLETDDSTVSVVESNKKDNSSAKDTYTVKSGDTLSGIASKHNISVSELKDWNNLDSNLIHPGDKFSVSAANKKESNSDSGSESTSSSNGTSSSGSSANNDSPDTHTVASGDTLSAIASAYNVSVHKLKDWNNLVSDLILVGQKLSIGANDSNQANGTSSDSDSSSNTSNANGGSSVDTDYDVNELINTAKSLKGTPYAWGGTTTNGFDCSGFIQYTFNQAGKNLSRLSSEGYYNRAHYVSKPQLGDLVFFENTYAGANGISHMGIYLGDGDFIHAGSDGVTISNVNSSYWQQYFDGYKRFY</sequence>
<evidence type="ECO:0000256" key="7">
    <source>
        <dbReference type="SAM" id="MobiDB-lite"/>
    </source>
</evidence>
<evidence type="ECO:0000256" key="1">
    <source>
        <dbReference type="ARBA" id="ARBA00007074"/>
    </source>
</evidence>
<dbReference type="RefSeq" id="WP_382359397.1">
    <property type="nucleotide sequence ID" value="NZ_JBHTGR010000040.1"/>
</dbReference>
<organism evidence="11 12">
    <name type="scientific">Lentibacillus kimchii</name>
    <dbReference type="NCBI Taxonomy" id="1542911"/>
    <lineage>
        <taxon>Bacteria</taxon>
        <taxon>Bacillati</taxon>
        <taxon>Bacillota</taxon>
        <taxon>Bacilli</taxon>
        <taxon>Bacillales</taxon>
        <taxon>Bacillaceae</taxon>
        <taxon>Lentibacillus</taxon>
    </lineage>
</organism>
<evidence type="ECO:0000313" key="11">
    <source>
        <dbReference type="EMBL" id="MFC7747542.1"/>
    </source>
</evidence>
<feature type="region of interest" description="Disordered" evidence="7">
    <location>
        <begin position="137"/>
        <end position="174"/>
    </location>
</feature>
<dbReference type="Proteomes" id="UP001596620">
    <property type="component" value="Unassembled WGS sequence"/>
</dbReference>
<dbReference type="InterPro" id="IPR018392">
    <property type="entry name" value="LysM"/>
</dbReference>
<evidence type="ECO:0000313" key="12">
    <source>
        <dbReference type="Proteomes" id="UP001596620"/>
    </source>
</evidence>
<name>A0ABW2UYW2_9BACI</name>
<dbReference type="PROSITE" id="PS51935">
    <property type="entry name" value="NLPC_P60"/>
    <property type="match status" value="1"/>
</dbReference>
<keyword evidence="3 8" id="KW-0732">Signal</keyword>
<feature type="compositionally biased region" description="Low complexity" evidence="7">
    <location>
        <begin position="222"/>
        <end position="243"/>
    </location>
</feature>
<dbReference type="PROSITE" id="PS51782">
    <property type="entry name" value="LYSM"/>
    <property type="match status" value="3"/>
</dbReference>
<dbReference type="InterPro" id="IPR000064">
    <property type="entry name" value="NLP_P60_dom"/>
</dbReference>
<evidence type="ECO:0000256" key="5">
    <source>
        <dbReference type="ARBA" id="ARBA00022801"/>
    </source>
</evidence>
<feature type="compositionally biased region" description="Low complexity" evidence="7">
    <location>
        <begin position="145"/>
        <end position="169"/>
    </location>
</feature>
<keyword evidence="4" id="KW-0677">Repeat</keyword>
<dbReference type="InterPro" id="IPR036779">
    <property type="entry name" value="LysM_dom_sf"/>
</dbReference>
<feature type="signal peptide" evidence="8">
    <location>
        <begin position="1"/>
        <end position="23"/>
    </location>
</feature>
<dbReference type="CDD" id="cd00118">
    <property type="entry name" value="LysM"/>
    <property type="match status" value="3"/>
</dbReference>
<evidence type="ECO:0000256" key="8">
    <source>
        <dbReference type="SAM" id="SignalP"/>
    </source>
</evidence>
<dbReference type="SMART" id="SM00257">
    <property type="entry name" value="LysM"/>
    <property type="match status" value="3"/>
</dbReference>
<gene>
    <name evidence="11" type="ORF">ACFQU8_09910</name>
</gene>
<dbReference type="Pfam" id="PF01476">
    <property type="entry name" value="LysM"/>
    <property type="match status" value="3"/>
</dbReference>
<evidence type="ECO:0000256" key="6">
    <source>
        <dbReference type="ARBA" id="ARBA00022807"/>
    </source>
</evidence>
<dbReference type="SUPFAM" id="SSF54106">
    <property type="entry name" value="LysM domain"/>
    <property type="match status" value="3"/>
</dbReference>
<feature type="domain" description="NlpC/P60" evidence="10">
    <location>
        <begin position="247"/>
        <end position="369"/>
    </location>
</feature>
<keyword evidence="2" id="KW-0645">Protease</keyword>
<keyword evidence="12" id="KW-1185">Reference proteome</keyword>
<dbReference type="Gene3D" id="3.10.350.10">
    <property type="entry name" value="LysM domain"/>
    <property type="match status" value="3"/>
</dbReference>
<evidence type="ECO:0000256" key="3">
    <source>
        <dbReference type="ARBA" id="ARBA00022729"/>
    </source>
</evidence>
<keyword evidence="6" id="KW-0788">Thiol protease</keyword>
<comment type="similarity">
    <text evidence="1">Belongs to the peptidase C40 family.</text>
</comment>
<dbReference type="InterPro" id="IPR051202">
    <property type="entry name" value="Peptidase_C40"/>
</dbReference>
<dbReference type="Gene3D" id="3.90.1720.10">
    <property type="entry name" value="endopeptidase domain like (from Nostoc punctiforme)"/>
    <property type="match status" value="1"/>
</dbReference>
<feature type="domain" description="LysM" evidence="9">
    <location>
        <begin position="171"/>
        <end position="214"/>
    </location>
</feature>
<feature type="domain" description="LysM" evidence="9">
    <location>
        <begin position="92"/>
        <end position="135"/>
    </location>
</feature>
<feature type="domain" description="LysM" evidence="9">
    <location>
        <begin position="29"/>
        <end position="72"/>
    </location>
</feature>
<proteinExistence type="inferred from homology"/>
<evidence type="ECO:0000259" key="9">
    <source>
        <dbReference type="PROSITE" id="PS51782"/>
    </source>
</evidence>
<dbReference type="SUPFAM" id="SSF54001">
    <property type="entry name" value="Cysteine proteinases"/>
    <property type="match status" value="1"/>
</dbReference>
<dbReference type="Pfam" id="PF00877">
    <property type="entry name" value="NLPC_P60"/>
    <property type="match status" value="1"/>
</dbReference>
<dbReference type="PANTHER" id="PTHR47053">
    <property type="entry name" value="MUREIN DD-ENDOPEPTIDASE MEPH-RELATED"/>
    <property type="match status" value="1"/>
</dbReference>
<protein>
    <submittedName>
        <fullName evidence="11">LysM peptidoglycan-binding domain-containing protein</fullName>
    </submittedName>
</protein>
<comment type="caution">
    <text evidence="11">The sequence shown here is derived from an EMBL/GenBank/DDBJ whole genome shotgun (WGS) entry which is preliminary data.</text>
</comment>
<dbReference type="InterPro" id="IPR038765">
    <property type="entry name" value="Papain-like_cys_pep_sf"/>
</dbReference>